<evidence type="ECO:0000256" key="5">
    <source>
        <dbReference type="PROSITE-ProRule" id="PRU00042"/>
    </source>
</evidence>
<keyword evidence="3 5" id="KW-0863">Zinc-finger</keyword>
<dbReference type="SUPFAM" id="SSF57667">
    <property type="entry name" value="beta-beta-alpha zinc fingers"/>
    <property type="match status" value="3"/>
</dbReference>
<dbReference type="GO" id="GO:0000978">
    <property type="term" value="F:RNA polymerase II cis-regulatory region sequence-specific DNA binding"/>
    <property type="evidence" value="ECO:0007669"/>
    <property type="project" value="TreeGrafter"/>
</dbReference>
<feature type="domain" description="C2H2-type" evidence="7">
    <location>
        <begin position="170"/>
        <end position="199"/>
    </location>
</feature>
<evidence type="ECO:0000256" key="3">
    <source>
        <dbReference type="ARBA" id="ARBA00022771"/>
    </source>
</evidence>
<dbReference type="GO" id="GO:0000785">
    <property type="term" value="C:chromatin"/>
    <property type="evidence" value="ECO:0007669"/>
    <property type="project" value="TreeGrafter"/>
</dbReference>
<feature type="compositionally biased region" description="Basic and acidic residues" evidence="6">
    <location>
        <begin position="131"/>
        <end position="146"/>
    </location>
</feature>
<dbReference type="AlphaFoldDB" id="A0A9P3LVZ7"/>
<dbReference type="SMART" id="SM00355">
    <property type="entry name" value="ZnF_C2H2"/>
    <property type="match status" value="4"/>
</dbReference>
<protein>
    <recommendedName>
        <fullName evidence="7">C2H2-type domain-containing protein</fullName>
    </recommendedName>
</protein>
<accession>A0A9P3LVZ7</accession>
<feature type="domain" description="C2H2-type" evidence="7">
    <location>
        <begin position="230"/>
        <end position="259"/>
    </location>
</feature>
<dbReference type="EMBL" id="BQFW01000007">
    <property type="protein sequence ID" value="GJJ72701.1"/>
    <property type="molecule type" value="Genomic_DNA"/>
</dbReference>
<evidence type="ECO:0000256" key="6">
    <source>
        <dbReference type="SAM" id="MobiDB-lite"/>
    </source>
</evidence>
<dbReference type="PANTHER" id="PTHR14003:SF19">
    <property type="entry name" value="YY2 TRANSCRIPTION FACTOR"/>
    <property type="match status" value="1"/>
</dbReference>
<evidence type="ECO:0000256" key="1">
    <source>
        <dbReference type="ARBA" id="ARBA00022723"/>
    </source>
</evidence>
<dbReference type="GO" id="GO:0031519">
    <property type="term" value="C:PcG protein complex"/>
    <property type="evidence" value="ECO:0007669"/>
    <property type="project" value="TreeGrafter"/>
</dbReference>
<comment type="caution">
    <text evidence="8">The sequence shown here is derived from an EMBL/GenBank/DDBJ whole genome shotgun (WGS) entry which is preliminary data.</text>
</comment>
<evidence type="ECO:0000256" key="2">
    <source>
        <dbReference type="ARBA" id="ARBA00022737"/>
    </source>
</evidence>
<dbReference type="GO" id="GO:0005667">
    <property type="term" value="C:transcription regulator complex"/>
    <property type="evidence" value="ECO:0007669"/>
    <property type="project" value="TreeGrafter"/>
</dbReference>
<feature type="domain" description="C2H2-type" evidence="7">
    <location>
        <begin position="260"/>
        <end position="285"/>
    </location>
</feature>
<dbReference type="InterPro" id="IPR013087">
    <property type="entry name" value="Znf_C2H2_type"/>
</dbReference>
<dbReference type="OrthoDB" id="6077919at2759"/>
<feature type="compositionally biased region" description="Low complexity" evidence="6">
    <location>
        <begin position="24"/>
        <end position="36"/>
    </location>
</feature>
<dbReference type="FunFam" id="3.30.160.60:FF:000125">
    <property type="entry name" value="Putative zinc finger protein 143"/>
    <property type="match status" value="2"/>
</dbReference>
<sequence>MMASAPLQSPHKDFSVTARRRSSVKSLLSSANPPASPLDALVMALEASVEDVEEGFDLDFDADPVQVQVADEDEDPDATIPSSPTMFMKGLSGAPSLHHLPSMLLPSPAVRVTGTSTAPTTPKVQQQRRNSSKDASAKKKQGEANLRKMSISSEDSASSNDSVGGGGLRFTCSAAHCEKRFSQSEQLAAHERCHTRTRPFVCRFDGCERSFTQLGNLKTHERKHTGERPYKCPHPGCDKTFTQLGNLKTHERIHDEVKPFMCRLPGCGKTFSQLGNLKTHTTKMHPEVTISDEELAIRTTSSNYHGSGDRRSSSPNAARLVHSQEHGVVQVIAHFNPYQRRPIKPQQSEEEKLLRKIRAMIHHEQRVRELEDASEVSDDIEE</sequence>
<feature type="compositionally biased region" description="Low complexity" evidence="6">
    <location>
        <begin position="150"/>
        <end position="162"/>
    </location>
</feature>
<dbReference type="Gene3D" id="3.30.160.60">
    <property type="entry name" value="Classic Zinc Finger"/>
    <property type="match status" value="4"/>
</dbReference>
<reference evidence="8" key="2">
    <citation type="journal article" date="2022" name="Microbiol. Resour. Announc.">
        <title>Whole-Genome Sequence of Entomortierella parvispora E1425, a Mucoromycotan Fungus Associated with Burkholderiaceae-Related Endosymbiotic Bacteria.</title>
        <authorList>
            <person name="Herlambang A."/>
            <person name="Guo Y."/>
            <person name="Takashima Y."/>
            <person name="Narisawa K."/>
            <person name="Ohta H."/>
            <person name="Nishizawa T."/>
        </authorList>
    </citation>
    <scope>NUCLEOTIDE SEQUENCE</scope>
    <source>
        <strain evidence="8">E1425</strain>
    </source>
</reference>
<evidence type="ECO:0000259" key="7">
    <source>
        <dbReference type="PROSITE" id="PS50157"/>
    </source>
</evidence>
<evidence type="ECO:0000313" key="8">
    <source>
        <dbReference type="EMBL" id="GJJ72701.1"/>
    </source>
</evidence>
<keyword evidence="4" id="KW-0862">Zinc</keyword>
<evidence type="ECO:0000256" key="4">
    <source>
        <dbReference type="ARBA" id="ARBA00022833"/>
    </source>
</evidence>
<keyword evidence="1" id="KW-0479">Metal-binding</keyword>
<gene>
    <name evidence="8" type="ORF">EMPS_05059</name>
</gene>
<dbReference type="Pfam" id="PF00096">
    <property type="entry name" value="zf-C2H2"/>
    <property type="match status" value="3"/>
</dbReference>
<dbReference type="PROSITE" id="PS50157">
    <property type="entry name" value="ZINC_FINGER_C2H2_2"/>
    <property type="match status" value="4"/>
</dbReference>
<feature type="region of interest" description="Disordered" evidence="6">
    <location>
        <begin position="1"/>
        <end position="36"/>
    </location>
</feature>
<dbReference type="PANTHER" id="PTHR14003">
    <property type="entry name" value="TRANSCRIPTIONAL REPRESSOR PROTEIN YY"/>
    <property type="match status" value="1"/>
</dbReference>
<proteinExistence type="predicted"/>
<dbReference type="PROSITE" id="PS00028">
    <property type="entry name" value="ZINC_FINGER_C2H2_1"/>
    <property type="match status" value="4"/>
</dbReference>
<evidence type="ECO:0000313" key="9">
    <source>
        <dbReference type="Proteomes" id="UP000827284"/>
    </source>
</evidence>
<keyword evidence="2" id="KW-0677">Repeat</keyword>
<reference evidence="8" key="1">
    <citation type="submission" date="2021-11" db="EMBL/GenBank/DDBJ databases">
        <authorList>
            <person name="Herlambang A."/>
            <person name="Guo Y."/>
            <person name="Takashima Y."/>
            <person name="Nishizawa T."/>
        </authorList>
    </citation>
    <scope>NUCLEOTIDE SEQUENCE</scope>
    <source>
        <strain evidence="8">E1425</strain>
    </source>
</reference>
<organism evidence="8 9">
    <name type="scientific">Entomortierella parvispora</name>
    <dbReference type="NCBI Taxonomy" id="205924"/>
    <lineage>
        <taxon>Eukaryota</taxon>
        <taxon>Fungi</taxon>
        <taxon>Fungi incertae sedis</taxon>
        <taxon>Mucoromycota</taxon>
        <taxon>Mortierellomycotina</taxon>
        <taxon>Mortierellomycetes</taxon>
        <taxon>Mortierellales</taxon>
        <taxon>Mortierellaceae</taxon>
        <taxon>Entomortierella</taxon>
    </lineage>
</organism>
<dbReference type="GO" id="GO:0008270">
    <property type="term" value="F:zinc ion binding"/>
    <property type="evidence" value="ECO:0007669"/>
    <property type="project" value="UniProtKB-KW"/>
</dbReference>
<dbReference type="Proteomes" id="UP000827284">
    <property type="component" value="Unassembled WGS sequence"/>
</dbReference>
<name>A0A9P3LVZ7_9FUNG</name>
<feature type="compositionally biased region" description="Polar residues" evidence="6">
    <location>
        <begin position="113"/>
        <end position="129"/>
    </location>
</feature>
<dbReference type="InterPro" id="IPR036236">
    <property type="entry name" value="Znf_C2H2_sf"/>
</dbReference>
<feature type="domain" description="C2H2-type" evidence="7">
    <location>
        <begin position="200"/>
        <end position="229"/>
    </location>
</feature>
<dbReference type="GO" id="GO:0000981">
    <property type="term" value="F:DNA-binding transcription factor activity, RNA polymerase II-specific"/>
    <property type="evidence" value="ECO:0007669"/>
    <property type="project" value="TreeGrafter"/>
</dbReference>
<keyword evidence="9" id="KW-1185">Reference proteome</keyword>
<feature type="region of interest" description="Disordered" evidence="6">
    <location>
        <begin position="110"/>
        <end position="164"/>
    </location>
</feature>